<dbReference type="AlphaFoldDB" id="A0A645ALQ6"/>
<protein>
    <submittedName>
        <fullName evidence="1">Uncharacterized protein</fullName>
    </submittedName>
</protein>
<sequence length="88" mass="9732">MAERNNIQPAIALFTQRTKQFDASVDSVDFERAITLLGRWMTREHRWLTKDDISILGDVGATLLLANAAMHSDTPPAAPSEAASRTSY</sequence>
<dbReference type="EMBL" id="VSSQ01014248">
    <property type="protein sequence ID" value="MPM53251.1"/>
    <property type="molecule type" value="Genomic_DNA"/>
</dbReference>
<reference evidence="1" key="1">
    <citation type="submission" date="2019-08" db="EMBL/GenBank/DDBJ databases">
        <authorList>
            <person name="Kucharzyk K."/>
            <person name="Murdoch R.W."/>
            <person name="Higgins S."/>
            <person name="Loffler F."/>
        </authorList>
    </citation>
    <scope>NUCLEOTIDE SEQUENCE</scope>
</reference>
<gene>
    <name evidence="1" type="ORF">SDC9_100017</name>
</gene>
<name>A0A645ALQ6_9ZZZZ</name>
<organism evidence="1">
    <name type="scientific">bioreactor metagenome</name>
    <dbReference type="NCBI Taxonomy" id="1076179"/>
    <lineage>
        <taxon>unclassified sequences</taxon>
        <taxon>metagenomes</taxon>
        <taxon>ecological metagenomes</taxon>
    </lineage>
</organism>
<proteinExistence type="predicted"/>
<evidence type="ECO:0000313" key="1">
    <source>
        <dbReference type="EMBL" id="MPM53251.1"/>
    </source>
</evidence>
<accession>A0A645ALQ6</accession>
<comment type="caution">
    <text evidence="1">The sequence shown here is derived from an EMBL/GenBank/DDBJ whole genome shotgun (WGS) entry which is preliminary data.</text>
</comment>